<organism evidence="2">
    <name type="scientific">uncultured bacterium EIL4H10</name>
    <dbReference type="NCBI Taxonomy" id="1768203"/>
    <lineage>
        <taxon>Bacteria</taxon>
        <taxon>environmental samples</taxon>
    </lineage>
</organism>
<reference evidence="2" key="1">
    <citation type="journal article" date="2016" name="ISME J.">
        <title>Functional metagenomic screen reveals new and diverse microbial rhodopsins.</title>
        <authorList>
            <person name="Pushkarev A."/>
            <person name="Beja O."/>
        </authorList>
    </citation>
    <scope>NUCLEOTIDE SEQUENCE</scope>
</reference>
<dbReference type="EMBL" id="KT201092">
    <property type="protein sequence ID" value="ALS56259.1"/>
    <property type="molecule type" value="Genomic_DNA"/>
</dbReference>
<accession>A0A0U2W6I9</accession>
<feature type="transmembrane region" description="Helical" evidence="1">
    <location>
        <begin position="41"/>
        <end position="66"/>
    </location>
</feature>
<keyword evidence="1" id="KW-0812">Transmembrane</keyword>
<protein>
    <submittedName>
        <fullName evidence="2">Uncharacterized protein</fullName>
    </submittedName>
</protein>
<keyword evidence="1" id="KW-0472">Membrane</keyword>
<feature type="transmembrane region" description="Helical" evidence="1">
    <location>
        <begin position="12"/>
        <end position="35"/>
    </location>
</feature>
<proteinExistence type="predicted"/>
<dbReference type="AlphaFoldDB" id="A0A0U2W6I9"/>
<name>A0A0U2W6I9_9BACT</name>
<sequence>MAMLIGYFATRNGAFSALIASFYDGVIPGYLAIILTPLGMMLASVVGVHPVISSTAMLAVFSGGHADAHPALLMQAHLIGWGAGTMSSVASLSVITCANLFKVPSRQLVLGPNLWTALAYALAGGIILSVVNVFV</sequence>
<keyword evidence="1" id="KW-1133">Transmembrane helix</keyword>
<evidence type="ECO:0000256" key="1">
    <source>
        <dbReference type="SAM" id="Phobius"/>
    </source>
</evidence>
<feature type="transmembrane region" description="Helical" evidence="1">
    <location>
        <begin position="113"/>
        <end position="134"/>
    </location>
</feature>
<evidence type="ECO:0000313" key="2">
    <source>
        <dbReference type="EMBL" id="ALS56259.1"/>
    </source>
</evidence>
<feature type="transmembrane region" description="Helical" evidence="1">
    <location>
        <begin position="78"/>
        <end position="101"/>
    </location>
</feature>